<dbReference type="InterPro" id="IPR001098">
    <property type="entry name" value="DNA-dir_DNA_pol_A_palm_dom"/>
</dbReference>
<dbReference type="PRINTS" id="PR00868">
    <property type="entry name" value="DNAPOLI"/>
</dbReference>
<evidence type="ECO:0000256" key="12">
    <source>
        <dbReference type="ARBA" id="ARBA00023125"/>
    </source>
</evidence>
<accession>A0A5C5X5N7</accession>
<dbReference type="SMART" id="SM00482">
    <property type="entry name" value="POLAc"/>
    <property type="match status" value="1"/>
</dbReference>
<evidence type="ECO:0000256" key="10">
    <source>
        <dbReference type="ARBA" id="ARBA00022839"/>
    </source>
</evidence>
<evidence type="ECO:0000256" key="1">
    <source>
        <dbReference type="ARBA" id="ARBA00007705"/>
    </source>
</evidence>
<dbReference type="InterPro" id="IPR002421">
    <property type="entry name" value="5-3_exonuclease"/>
</dbReference>
<dbReference type="EMBL" id="SIHI01000001">
    <property type="protein sequence ID" value="TWT57949.1"/>
    <property type="molecule type" value="Genomic_DNA"/>
</dbReference>
<dbReference type="GO" id="GO:0008408">
    <property type="term" value="F:3'-5' exonuclease activity"/>
    <property type="evidence" value="ECO:0007669"/>
    <property type="project" value="UniProtKB-UniRule"/>
</dbReference>
<keyword evidence="5 16" id="KW-0548">Nucleotidyltransferase</keyword>
<dbReference type="InterPro" id="IPR036397">
    <property type="entry name" value="RNaseH_sf"/>
</dbReference>
<evidence type="ECO:0000313" key="20">
    <source>
        <dbReference type="EMBL" id="TWT57949.1"/>
    </source>
</evidence>
<reference evidence="20 21" key="1">
    <citation type="submission" date="2019-02" db="EMBL/GenBank/DDBJ databases">
        <title>Deep-cultivation of Planctomycetes and their phenomic and genomic characterization uncovers novel biology.</title>
        <authorList>
            <person name="Wiegand S."/>
            <person name="Jogler M."/>
            <person name="Boedeker C."/>
            <person name="Pinto D."/>
            <person name="Vollmers J."/>
            <person name="Rivas-Marin E."/>
            <person name="Kohn T."/>
            <person name="Peeters S.H."/>
            <person name="Heuer A."/>
            <person name="Rast P."/>
            <person name="Oberbeckmann S."/>
            <person name="Bunk B."/>
            <person name="Jeske O."/>
            <person name="Meyerdierks A."/>
            <person name="Storesund J.E."/>
            <person name="Kallscheuer N."/>
            <person name="Luecker S."/>
            <person name="Lage O.M."/>
            <person name="Pohl T."/>
            <person name="Merkel B.J."/>
            <person name="Hornburger P."/>
            <person name="Mueller R.-W."/>
            <person name="Bruemmer F."/>
            <person name="Labrenz M."/>
            <person name="Spormann A.M."/>
            <person name="Op Den Camp H."/>
            <person name="Overmann J."/>
            <person name="Amann R."/>
            <person name="Jetten M.S.M."/>
            <person name="Mascher T."/>
            <person name="Medema M.H."/>
            <person name="Devos D.P."/>
            <person name="Kaster A.-K."/>
            <person name="Ovreas L."/>
            <person name="Rohde M."/>
            <person name="Galperin M.Y."/>
            <person name="Jogler C."/>
        </authorList>
    </citation>
    <scope>NUCLEOTIDE SEQUENCE [LARGE SCALE GENOMIC DNA]</scope>
    <source>
        <strain evidence="20 21">KOR42</strain>
    </source>
</reference>
<evidence type="ECO:0000256" key="7">
    <source>
        <dbReference type="ARBA" id="ARBA00022722"/>
    </source>
</evidence>
<dbReference type="Gene3D" id="3.30.420.10">
    <property type="entry name" value="Ribonuclease H-like superfamily/Ribonuclease H"/>
    <property type="match status" value="1"/>
</dbReference>
<comment type="function">
    <text evidence="16">In addition to polymerase activity, this DNA polymerase exhibits 3'-5' and 5'-3' exonuclease activity.</text>
</comment>
<evidence type="ECO:0000313" key="21">
    <source>
        <dbReference type="Proteomes" id="UP000317243"/>
    </source>
</evidence>
<dbReference type="CDD" id="cd09898">
    <property type="entry name" value="H3TH_53EXO"/>
    <property type="match status" value="1"/>
</dbReference>
<dbReference type="FunFam" id="1.10.150.20:FF:000002">
    <property type="entry name" value="DNA polymerase I"/>
    <property type="match status" value="1"/>
</dbReference>
<keyword evidence="12 16" id="KW-0238">DNA-binding</keyword>
<keyword evidence="21" id="KW-1185">Reference proteome</keyword>
<dbReference type="InterPro" id="IPR029060">
    <property type="entry name" value="PIN-like_dom_sf"/>
</dbReference>
<protein>
    <recommendedName>
        <fullName evidence="3 15">DNA polymerase I</fullName>
        <ecNumber evidence="2 15">2.7.7.7</ecNumber>
    </recommendedName>
</protein>
<organism evidence="20 21">
    <name type="scientific">Thalassoglobus neptunius</name>
    <dbReference type="NCBI Taxonomy" id="1938619"/>
    <lineage>
        <taxon>Bacteria</taxon>
        <taxon>Pseudomonadati</taxon>
        <taxon>Planctomycetota</taxon>
        <taxon>Planctomycetia</taxon>
        <taxon>Planctomycetales</taxon>
        <taxon>Planctomycetaceae</taxon>
        <taxon>Thalassoglobus</taxon>
    </lineage>
</organism>
<dbReference type="CDD" id="cd09859">
    <property type="entry name" value="PIN_53EXO"/>
    <property type="match status" value="1"/>
</dbReference>
<evidence type="ECO:0000259" key="17">
    <source>
        <dbReference type="SMART" id="SM00474"/>
    </source>
</evidence>
<dbReference type="InterPro" id="IPR036279">
    <property type="entry name" value="5-3_exonuclease_C_sf"/>
</dbReference>
<keyword evidence="11 16" id="KW-0239">DNA-directed DNA polymerase</keyword>
<comment type="similarity">
    <text evidence="1 16">Belongs to the DNA polymerase type-A family.</text>
</comment>
<keyword evidence="6 16" id="KW-0235">DNA replication</keyword>
<dbReference type="PANTHER" id="PTHR10133:SF27">
    <property type="entry name" value="DNA POLYMERASE NU"/>
    <property type="match status" value="1"/>
</dbReference>
<gene>
    <name evidence="16 20" type="primary">polA</name>
    <name evidence="20" type="ORF">KOR42_13170</name>
</gene>
<dbReference type="SMART" id="SM00279">
    <property type="entry name" value="HhH2"/>
    <property type="match status" value="1"/>
</dbReference>
<dbReference type="Gene3D" id="3.30.70.370">
    <property type="match status" value="1"/>
</dbReference>
<dbReference type="InterPro" id="IPR008918">
    <property type="entry name" value="HhH2"/>
</dbReference>
<comment type="catalytic activity">
    <reaction evidence="14 16">
        <text>DNA(n) + a 2'-deoxyribonucleoside 5'-triphosphate = DNA(n+1) + diphosphate</text>
        <dbReference type="Rhea" id="RHEA:22508"/>
        <dbReference type="Rhea" id="RHEA-COMP:17339"/>
        <dbReference type="Rhea" id="RHEA-COMP:17340"/>
        <dbReference type="ChEBI" id="CHEBI:33019"/>
        <dbReference type="ChEBI" id="CHEBI:61560"/>
        <dbReference type="ChEBI" id="CHEBI:173112"/>
        <dbReference type="EC" id="2.7.7.7"/>
    </reaction>
</comment>
<dbReference type="CDD" id="cd06139">
    <property type="entry name" value="DNA_polA_I_Ecoli_like_exo"/>
    <property type="match status" value="1"/>
</dbReference>
<dbReference type="PROSITE" id="PS00447">
    <property type="entry name" value="DNA_POLYMERASE_A"/>
    <property type="match status" value="1"/>
</dbReference>
<dbReference type="InterPro" id="IPR020045">
    <property type="entry name" value="DNA_polI_H3TH"/>
</dbReference>
<evidence type="ECO:0000256" key="15">
    <source>
        <dbReference type="NCBIfam" id="TIGR00593"/>
    </source>
</evidence>
<dbReference type="Gene3D" id="1.20.1060.10">
    <property type="entry name" value="Taq DNA Polymerase, Chain T, domain 4"/>
    <property type="match status" value="1"/>
</dbReference>
<dbReference type="Pfam" id="PF00476">
    <property type="entry name" value="DNA_pol_A"/>
    <property type="match status" value="1"/>
</dbReference>
<keyword evidence="7" id="KW-0540">Nuclease</keyword>
<dbReference type="SMART" id="SM00474">
    <property type="entry name" value="35EXOc"/>
    <property type="match status" value="1"/>
</dbReference>
<dbReference type="AlphaFoldDB" id="A0A5C5X5N7"/>
<proteinExistence type="inferred from homology"/>
<evidence type="ECO:0000256" key="13">
    <source>
        <dbReference type="ARBA" id="ARBA00023204"/>
    </source>
</evidence>
<dbReference type="NCBIfam" id="NF004397">
    <property type="entry name" value="PRK05755.1"/>
    <property type="match status" value="1"/>
</dbReference>
<dbReference type="EC" id="2.7.7.7" evidence="2 15"/>
<dbReference type="InterPro" id="IPR019760">
    <property type="entry name" value="DNA-dir_DNA_pol_A_CS"/>
</dbReference>
<dbReference type="SUPFAM" id="SSF56672">
    <property type="entry name" value="DNA/RNA polymerases"/>
    <property type="match status" value="1"/>
</dbReference>
<keyword evidence="13 16" id="KW-0234">DNA repair</keyword>
<keyword evidence="4 16" id="KW-0808">Transferase</keyword>
<dbReference type="GO" id="GO:0006302">
    <property type="term" value="P:double-strand break repair"/>
    <property type="evidence" value="ECO:0007669"/>
    <property type="project" value="TreeGrafter"/>
</dbReference>
<evidence type="ECO:0000256" key="9">
    <source>
        <dbReference type="ARBA" id="ARBA00022801"/>
    </source>
</evidence>
<dbReference type="GO" id="GO:0003677">
    <property type="term" value="F:DNA binding"/>
    <property type="evidence" value="ECO:0007669"/>
    <property type="project" value="UniProtKB-UniRule"/>
</dbReference>
<evidence type="ECO:0000256" key="6">
    <source>
        <dbReference type="ARBA" id="ARBA00022705"/>
    </source>
</evidence>
<dbReference type="NCBIfam" id="TIGR00593">
    <property type="entry name" value="pola"/>
    <property type="match status" value="1"/>
</dbReference>
<feature type="domain" description="DNA-directed DNA polymerase family A palm" evidence="19">
    <location>
        <begin position="653"/>
        <end position="860"/>
    </location>
</feature>
<dbReference type="FunFam" id="1.20.1060.10:FF:000001">
    <property type="entry name" value="DNA polymerase I"/>
    <property type="match status" value="1"/>
</dbReference>
<evidence type="ECO:0000256" key="2">
    <source>
        <dbReference type="ARBA" id="ARBA00012417"/>
    </source>
</evidence>
<keyword evidence="9 16" id="KW-0378">Hydrolase</keyword>
<evidence type="ECO:0000259" key="19">
    <source>
        <dbReference type="SMART" id="SM00482"/>
    </source>
</evidence>
<dbReference type="SUPFAM" id="SSF88723">
    <property type="entry name" value="PIN domain-like"/>
    <property type="match status" value="1"/>
</dbReference>
<dbReference type="GO" id="GO:0008409">
    <property type="term" value="F:5'-3' exonuclease activity"/>
    <property type="evidence" value="ECO:0007669"/>
    <property type="project" value="UniProtKB-UniRule"/>
</dbReference>
<feature type="domain" description="3'-5' exonuclease" evidence="17">
    <location>
        <begin position="301"/>
        <end position="486"/>
    </location>
</feature>
<dbReference type="OrthoDB" id="9806424at2"/>
<dbReference type="Gene3D" id="3.40.50.1010">
    <property type="entry name" value="5'-nuclease"/>
    <property type="match status" value="1"/>
</dbReference>
<dbReference type="Gene3D" id="1.10.150.20">
    <property type="entry name" value="5' to 3' exonuclease, C-terminal subdomain"/>
    <property type="match status" value="2"/>
</dbReference>
<dbReference type="InterPro" id="IPR018320">
    <property type="entry name" value="DNA_polymerase_1"/>
</dbReference>
<evidence type="ECO:0000259" key="18">
    <source>
        <dbReference type="SMART" id="SM00475"/>
    </source>
</evidence>
<dbReference type="InterPro" id="IPR002562">
    <property type="entry name" value="3'-5'_exonuclease_dom"/>
</dbReference>
<evidence type="ECO:0000256" key="14">
    <source>
        <dbReference type="ARBA" id="ARBA00049244"/>
    </source>
</evidence>
<dbReference type="InterPro" id="IPR020046">
    <property type="entry name" value="5-3_exonucl_a-hlix_arch_N"/>
</dbReference>
<evidence type="ECO:0000256" key="4">
    <source>
        <dbReference type="ARBA" id="ARBA00022679"/>
    </source>
</evidence>
<dbReference type="GO" id="GO:0003887">
    <property type="term" value="F:DNA-directed DNA polymerase activity"/>
    <property type="evidence" value="ECO:0007669"/>
    <property type="project" value="UniProtKB-UniRule"/>
</dbReference>
<keyword evidence="10 16" id="KW-0269">Exonuclease</keyword>
<dbReference type="Pfam" id="PF02739">
    <property type="entry name" value="5_3_exonuc_N"/>
    <property type="match status" value="1"/>
</dbReference>
<comment type="caution">
    <text evidence="20">The sequence shown here is derived from an EMBL/GenBank/DDBJ whole genome shotgun (WGS) entry which is preliminary data.</text>
</comment>
<dbReference type="Proteomes" id="UP000317243">
    <property type="component" value="Unassembled WGS sequence"/>
</dbReference>
<dbReference type="Pfam" id="PF01612">
    <property type="entry name" value="DNA_pol_A_exo1"/>
    <property type="match status" value="1"/>
</dbReference>
<evidence type="ECO:0000256" key="11">
    <source>
        <dbReference type="ARBA" id="ARBA00022932"/>
    </source>
</evidence>
<feature type="domain" description="5'-3' exonuclease" evidence="18">
    <location>
        <begin position="1"/>
        <end position="259"/>
    </location>
</feature>
<name>A0A5C5X5N7_9PLAN</name>
<dbReference type="SUPFAM" id="SSF47807">
    <property type="entry name" value="5' to 3' exonuclease, C-terminal subdomain"/>
    <property type="match status" value="1"/>
</dbReference>
<sequence>MAETLYIIDTFSLVFQVFHAIRQPMTGTRGQPTNAVYGFTGDIQHLLKEKSPTHIICATESATPQERVAIYSDYKANRDEMPDDLRPQIPMILDVIEGFGIPIVSYPGWEADDVIATVATRAAAEGMDVCVVTSDKDIRQLLSPKIRIYSIRKRSFFDEENLWDEWGVRPDQVIDFQSLVGDSVDNVPGVPLVGPKKAQMLLERFETLDAVLENADQAPGKKLAFNLKEFADQARMSKELVALKTDLPIELSWDDCRVQAPDHERLFELFRDFGFRRYANEMETEIQKGAGPDPEVESRIWKTISTPKEFKAFLNELQKQDEFCVDLETTSVDPLQADIVGWAFCWKAHQSFYLPVDGPPGSPTLNADEVLAALKPILEDPSKTIVNQNIKYDYLVLRRVGVEIATIGLDSMIGDYLLDAGARTHKLDEISKKYLHREMIPISDLIGKGKKQLKMFEVDVNAAAEYASEDADVCWQLTEIIGEQLKEENLWKLYWDLERPLIKVLAEMEWNGVRVDVDELKRQSDHLTLRLSQLVEEIHSIAGSNFNIDSPKQLSKVLFEDLKLPVIKKTKTGLSTDQEVLEKLASQHPLPAKLIEHRQLSKLKGTYLDALPALVNKTTGHIHTSFSQTTAATGRLSSSDPNLQNIPIRTEEGQMIRKAFIPSQPGWKLVCLDYSQIELRMLAHFCKDEELQRAFHDGEDIHRTVAAQVYGVPVEDVDSTQRRVAKAVNFGVIYGQSAYGLAAALSIPKEEAAQFIDDYFAKYASVQEFMDRVLDECKESGYARTIRGRRREISGIRPKRWGNLNLPERTAVNTVIQGSAADLIKQAMINVFNQLQEQKHSARMLLQIHDELVFEAPAEDVDSLIAIARHEMETALDLDVPLVIDCKQGDNWLDAD</sequence>
<evidence type="ECO:0000256" key="8">
    <source>
        <dbReference type="ARBA" id="ARBA00022763"/>
    </source>
</evidence>
<dbReference type="SMART" id="SM00475">
    <property type="entry name" value="53EXOc"/>
    <property type="match status" value="1"/>
</dbReference>
<dbReference type="SUPFAM" id="SSF53098">
    <property type="entry name" value="Ribonuclease H-like"/>
    <property type="match status" value="1"/>
</dbReference>
<dbReference type="FunFam" id="1.10.150.20:FF:000003">
    <property type="entry name" value="DNA polymerase I"/>
    <property type="match status" value="1"/>
</dbReference>
<dbReference type="InterPro" id="IPR012337">
    <property type="entry name" value="RNaseH-like_sf"/>
</dbReference>
<keyword evidence="8 16" id="KW-0227">DNA damage</keyword>
<dbReference type="Pfam" id="PF01367">
    <property type="entry name" value="5_3_exonuc"/>
    <property type="match status" value="1"/>
</dbReference>
<dbReference type="CDD" id="cd08637">
    <property type="entry name" value="DNA_pol_A_pol_I_C"/>
    <property type="match status" value="1"/>
</dbReference>
<evidence type="ECO:0000256" key="16">
    <source>
        <dbReference type="RuleBase" id="RU004460"/>
    </source>
</evidence>
<evidence type="ECO:0000256" key="5">
    <source>
        <dbReference type="ARBA" id="ARBA00022695"/>
    </source>
</evidence>
<dbReference type="InterPro" id="IPR043502">
    <property type="entry name" value="DNA/RNA_pol_sf"/>
</dbReference>
<dbReference type="InterPro" id="IPR002298">
    <property type="entry name" value="DNA_polymerase_A"/>
</dbReference>
<dbReference type="GO" id="GO:0006261">
    <property type="term" value="P:DNA-templated DNA replication"/>
    <property type="evidence" value="ECO:0007669"/>
    <property type="project" value="UniProtKB-UniRule"/>
</dbReference>
<evidence type="ECO:0000256" key="3">
    <source>
        <dbReference type="ARBA" id="ARBA00020311"/>
    </source>
</evidence>
<dbReference type="RefSeq" id="WP_146508015.1">
    <property type="nucleotide sequence ID" value="NZ_SIHI01000001.1"/>
</dbReference>
<dbReference type="PANTHER" id="PTHR10133">
    <property type="entry name" value="DNA POLYMERASE I"/>
    <property type="match status" value="1"/>
</dbReference>